<dbReference type="Pfam" id="PF05172">
    <property type="entry name" value="RRM_Nup35"/>
    <property type="match status" value="1"/>
</dbReference>
<dbReference type="PROSITE" id="PS51472">
    <property type="entry name" value="RRM_NUP35"/>
    <property type="match status" value="1"/>
</dbReference>
<dbReference type="PANTHER" id="PTHR21527">
    <property type="entry name" value="NUCLEOPORIN NUP35"/>
    <property type="match status" value="1"/>
</dbReference>
<keyword evidence="4" id="KW-0653">Protein transport</keyword>
<evidence type="ECO:0000256" key="8">
    <source>
        <dbReference type="PROSITE-ProRule" id="PRU00804"/>
    </source>
</evidence>
<comment type="caution">
    <text evidence="11">The sequence shown here is derived from an EMBL/GenBank/DDBJ whole genome shotgun (WGS) entry which is preliminary data.</text>
</comment>
<evidence type="ECO:0000256" key="4">
    <source>
        <dbReference type="ARBA" id="ARBA00022927"/>
    </source>
</evidence>
<evidence type="ECO:0000259" key="10">
    <source>
        <dbReference type="PROSITE" id="PS51472"/>
    </source>
</evidence>
<sequence>MSGQGGSKEFSSLLFTPQTGHKQGLPDYRSPRPTRSPSTQGYGRTRSHAEGSTPRRRSLTPTGSMKDSLPPPPPSQSMLDAPAGTPAAPAVQPETSAEDSDVWVTVFGFQPSQLPLIMQDFAKCGDIVQFGNGREENANWVHIKYANKYGAQRALQRNGELVSRQLMVGVQLLDTRMRSATMGLTDSASSAAAPLTLAKPQPQPLRPHRIDASASQGPLPQAERSTLAKVKEFVFGL</sequence>
<keyword evidence="2 8" id="KW-0813">Transport</keyword>
<keyword evidence="6 8" id="KW-0906">Nuclear pore complex</keyword>
<evidence type="ECO:0000256" key="6">
    <source>
        <dbReference type="ARBA" id="ARBA00023132"/>
    </source>
</evidence>
<gene>
    <name evidence="11" type="ORF">WJX75_009884</name>
</gene>
<evidence type="ECO:0000313" key="11">
    <source>
        <dbReference type="EMBL" id="KAK9917004.1"/>
    </source>
</evidence>
<keyword evidence="5" id="KW-0811">Translocation</keyword>
<dbReference type="SUPFAM" id="SSF54928">
    <property type="entry name" value="RNA-binding domain, RBD"/>
    <property type="match status" value="1"/>
</dbReference>
<evidence type="ECO:0000256" key="3">
    <source>
        <dbReference type="ARBA" id="ARBA00022816"/>
    </source>
</evidence>
<evidence type="ECO:0000256" key="2">
    <source>
        <dbReference type="ARBA" id="ARBA00022448"/>
    </source>
</evidence>
<keyword evidence="3 8" id="KW-0509">mRNA transport</keyword>
<feature type="compositionally biased region" description="Polar residues" evidence="9">
    <location>
        <begin position="33"/>
        <end position="42"/>
    </location>
</feature>
<dbReference type="Proteomes" id="UP001491310">
    <property type="component" value="Unassembled WGS sequence"/>
</dbReference>
<feature type="region of interest" description="Disordered" evidence="9">
    <location>
        <begin position="1"/>
        <end position="96"/>
    </location>
</feature>
<dbReference type="EMBL" id="JALJOT010000003">
    <property type="protein sequence ID" value="KAK9917004.1"/>
    <property type="molecule type" value="Genomic_DNA"/>
</dbReference>
<accession>A0ABR2YYL9</accession>
<dbReference type="CDD" id="cd12441">
    <property type="entry name" value="RRM_Nup53_like"/>
    <property type="match status" value="1"/>
</dbReference>
<evidence type="ECO:0000256" key="1">
    <source>
        <dbReference type="ARBA" id="ARBA00004567"/>
    </source>
</evidence>
<dbReference type="InterPro" id="IPR035979">
    <property type="entry name" value="RBD_domain_sf"/>
</dbReference>
<evidence type="ECO:0000313" key="12">
    <source>
        <dbReference type="Proteomes" id="UP001491310"/>
    </source>
</evidence>
<keyword evidence="7 8" id="KW-0539">Nucleus</keyword>
<dbReference type="Gene3D" id="3.30.70.330">
    <property type="match status" value="1"/>
</dbReference>
<dbReference type="PANTHER" id="PTHR21527:SF6">
    <property type="entry name" value="NUCLEOPORIN NUP35"/>
    <property type="match status" value="1"/>
</dbReference>
<dbReference type="InterPro" id="IPR012677">
    <property type="entry name" value="Nucleotide-bd_a/b_plait_sf"/>
</dbReference>
<comment type="subcellular location">
    <subcellularLocation>
        <location evidence="1">Nucleus</location>
        <location evidence="1">Nuclear pore complex</location>
    </subcellularLocation>
</comment>
<name>A0ABR2YYL9_9CHLO</name>
<protein>
    <recommendedName>
        <fullName evidence="10">RRM Nup35-type domain-containing protein</fullName>
    </recommendedName>
</protein>
<feature type="region of interest" description="Disordered" evidence="9">
    <location>
        <begin position="191"/>
        <end position="223"/>
    </location>
</feature>
<evidence type="ECO:0000256" key="9">
    <source>
        <dbReference type="SAM" id="MobiDB-lite"/>
    </source>
</evidence>
<proteinExistence type="predicted"/>
<feature type="domain" description="RRM Nup35-type" evidence="10">
    <location>
        <begin position="98"/>
        <end position="180"/>
    </location>
</feature>
<reference evidence="11 12" key="1">
    <citation type="journal article" date="2024" name="Nat. Commun.">
        <title>Phylogenomics reveals the evolutionary origins of lichenization in chlorophyte algae.</title>
        <authorList>
            <person name="Puginier C."/>
            <person name="Libourel C."/>
            <person name="Otte J."/>
            <person name="Skaloud P."/>
            <person name="Haon M."/>
            <person name="Grisel S."/>
            <person name="Petersen M."/>
            <person name="Berrin J.G."/>
            <person name="Delaux P.M."/>
            <person name="Dal Grande F."/>
            <person name="Keller J."/>
        </authorList>
    </citation>
    <scope>NUCLEOTIDE SEQUENCE [LARGE SCALE GENOMIC DNA]</scope>
    <source>
        <strain evidence="11 12">SAG 216-7</strain>
    </source>
</reference>
<keyword evidence="12" id="KW-1185">Reference proteome</keyword>
<dbReference type="InterPro" id="IPR007846">
    <property type="entry name" value="RRM_NUP35_dom"/>
</dbReference>
<evidence type="ECO:0000256" key="7">
    <source>
        <dbReference type="ARBA" id="ARBA00023242"/>
    </source>
</evidence>
<feature type="compositionally biased region" description="Polar residues" evidence="9">
    <location>
        <begin position="7"/>
        <end position="21"/>
    </location>
</feature>
<organism evidence="11 12">
    <name type="scientific">Coccomyxa subellipsoidea</name>
    <dbReference type="NCBI Taxonomy" id="248742"/>
    <lineage>
        <taxon>Eukaryota</taxon>
        <taxon>Viridiplantae</taxon>
        <taxon>Chlorophyta</taxon>
        <taxon>core chlorophytes</taxon>
        <taxon>Trebouxiophyceae</taxon>
        <taxon>Trebouxiophyceae incertae sedis</taxon>
        <taxon>Coccomyxaceae</taxon>
        <taxon>Coccomyxa</taxon>
    </lineage>
</organism>
<evidence type="ECO:0000256" key="5">
    <source>
        <dbReference type="ARBA" id="ARBA00023010"/>
    </source>
</evidence>